<gene>
    <name evidence="3" type="ORF">H6P81_020994</name>
</gene>
<name>A0AAV7DXU7_ARIFI</name>
<sequence>MGLSLELGASALFSFFLFFLVVVADGDQKISNREYLAMKRQLRSLTKPGVKVIKVDKRETCIIICCIYTNVAACAQTKYGDIYDCVDIHKQPSLDHPLLKNHTVQMAPTNYKPLEVPKKNASESGSREVDIFLPAGGCPEGTVPVERLTVEDLIMGRAMRRMKRKEFLQRLNNQSTNNIDGYQHHYAIVRAQSRRFYGFSGKFNVWHPGTVYYSQNSLSEMWLFGGPISNLNTIQAGWMVMYSSKHLNSIRFYNSDTYRDGCYNLECQGFIRTSTSVTLPVYLHPTSTYNGEQRHVTLQINRDTTTNHWWLVYGEEQIPVGYWADEFFHLMLEHATGYDYGGEVVSTTNQFPEMGSGHFAEEGYGKAAFMSEIMLIDKANRLVDAPNDKSVIISNRLCYNIINDHPRTDPHMGKHIFFGGPSGNCFR</sequence>
<keyword evidence="1" id="KW-0732">Signal</keyword>
<feature type="chain" id="PRO_5043675493" description="Neprosin PEP catalytic domain-containing protein" evidence="1">
    <location>
        <begin position="27"/>
        <end position="427"/>
    </location>
</feature>
<dbReference type="Gene3D" id="3.90.1320.10">
    <property type="entry name" value="Outer-capsid protein sigma 3, large lobe"/>
    <property type="match status" value="1"/>
</dbReference>
<dbReference type="Pfam" id="PF03080">
    <property type="entry name" value="Neprosin"/>
    <property type="match status" value="1"/>
</dbReference>
<dbReference type="InterPro" id="IPR025521">
    <property type="entry name" value="Neprosin_propep"/>
</dbReference>
<dbReference type="Proteomes" id="UP000825729">
    <property type="component" value="Unassembled WGS sequence"/>
</dbReference>
<organism evidence="3 4">
    <name type="scientific">Aristolochia fimbriata</name>
    <name type="common">White veined hardy Dutchman's pipe vine</name>
    <dbReference type="NCBI Taxonomy" id="158543"/>
    <lineage>
        <taxon>Eukaryota</taxon>
        <taxon>Viridiplantae</taxon>
        <taxon>Streptophyta</taxon>
        <taxon>Embryophyta</taxon>
        <taxon>Tracheophyta</taxon>
        <taxon>Spermatophyta</taxon>
        <taxon>Magnoliopsida</taxon>
        <taxon>Magnoliidae</taxon>
        <taxon>Piperales</taxon>
        <taxon>Aristolochiaceae</taxon>
        <taxon>Aristolochia</taxon>
    </lineage>
</organism>
<dbReference type="AlphaFoldDB" id="A0AAV7DXU7"/>
<evidence type="ECO:0000256" key="1">
    <source>
        <dbReference type="SAM" id="SignalP"/>
    </source>
</evidence>
<dbReference type="PANTHER" id="PTHR31589">
    <property type="entry name" value="PROTEIN, PUTATIVE (DUF239)-RELATED-RELATED"/>
    <property type="match status" value="1"/>
</dbReference>
<comment type="caution">
    <text evidence="3">The sequence shown here is derived from an EMBL/GenBank/DDBJ whole genome shotgun (WGS) entry which is preliminary data.</text>
</comment>
<dbReference type="PROSITE" id="PS52045">
    <property type="entry name" value="NEPROSIN_PEP_CD"/>
    <property type="match status" value="1"/>
</dbReference>
<proteinExistence type="predicted"/>
<evidence type="ECO:0000313" key="3">
    <source>
        <dbReference type="EMBL" id="KAG9440829.1"/>
    </source>
</evidence>
<reference evidence="3 4" key="1">
    <citation type="submission" date="2021-07" db="EMBL/GenBank/DDBJ databases">
        <title>The Aristolochia fimbriata genome: insights into angiosperm evolution, floral development and chemical biosynthesis.</title>
        <authorList>
            <person name="Jiao Y."/>
        </authorList>
    </citation>
    <scope>NUCLEOTIDE SEQUENCE [LARGE SCALE GENOMIC DNA]</scope>
    <source>
        <strain evidence="3">IBCAS-2021</strain>
        <tissue evidence="3">Leaf</tissue>
    </source>
</reference>
<dbReference type="EMBL" id="JAINDJ010000008">
    <property type="protein sequence ID" value="KAG9440829.1"/>
    <property type="molecule type" value="Genomic_DNA"/>
</dbReference>
<accession>A0AAV7DXU7</accession>
<protein>
    <recommendedName>
        <fullName evidence="2">Neprosin PEP catalytic domain-containing protein</fullName>
    </recommendedName>
</protein>
<dbReference type="InterPro" id="IPR004314">
    <property type="entry name" value="Neprosin"/>
</dbReference>
<evidence type="ECO:0000313" key="4">
    <source>
        <dbReference type="Proteomes" id="UP000825729"/>
    </source>
</evidence>
<feature type="domain" description="Neprosin PEP catalytic" evidence="2">
    <location>
        <begin position="178"/>
        <end position="426"/>
    </location>
</feature>
<keyword evidence="4" id="KW-1185">Reference proteome</keyword>
<dbReference type="PANTHER" id="PTHR31589:SF235">
    <property type="entry name" value="PROTEIN, PUTATIVE (DUF239)-RELATED"/>
    <property type="match status" value="1"/>
</dbReference>
<dbReference type="Pfam" id="PF14365">
    <property type="entry name" value="Neprosin_AP"/>
    <property type="match status" value="1"/>
</dbReference>
<feature type="signal peptide" evidence="1">
    <location>
        <begin position="1"/>
        <end position="26"/>
    </location>
</feature>
<evidence type="ECO:0000259" key="2">
    <source>
        <dbReference type="PROSITE" id="PS52045"/>
    </source>
</evidence>
<dbReference type="InterPro" id="IPR053168">
    <property type="entry name" value="Glutamic_endopeptidase"/>
</dbReference>